<comment type="caution">
    <text evidence="1">The sequence shown here is derived from an EMBL/GenBank/DDBJ whole genome shotgun (WGS) entry which is preliminary data.</text>
</comment>
<keyword evidence="2" id="KW-1185">Reference proteome</keyword>
<gene>
    <name evidence="1" type="ORF">U9M73_04150</name>
</gene>
<dbReference type="EMBL" id="JAYERP010000001">
    <property type="protein sequence ID" value="MEA3569184.1"/>
    <property type="molecule type" value="Genomic_DNA"/>
</dbReference>
<protein>
    <submittedName>
        <fullName evidence="1">Uncharacterized protein</fullName>
    </submittedName>
</protein>
<dbReference type="RefSeq" id="WP_323076400.1">
    <property type="nucleotide sequence ID" value="NZ_CBCSKM010000042.1"/>
</dbReference>
<evidence type="ECO:0000313" key="2">
    <source>
        <dbReference type="Proteomes" id="UP001292216"/>
    </source>
</evidence>
<name>A0ABU5PGW0_9BACL</name>
<proteinExistence type="predicted"/>
<accession>A0ABU5PGW0</accession>
<dbReference type="Proteomes" id="UP001292216">
    <property type="component" value="Unassembled WGS sequence"/>
</dbReference>
<organism evidence="1 2">
    <name type="scientific">Paenibacillus phoenicis</name>
    <dbReference type="NCBI Taxonomy" id="554117"/>
    <lineage>
        <taxon>Bacteria</taxon>
        <taxon>Bacillati</taxon>
        <taxon>Bacillota</taxon>
        <taxon>Bacilli</taxon>
        <taxon>Bacillales</taxon>
        <taxon>Paenibacillaceae</taxon>
        <taxon>Paenibacillus</taxon>
    </lineage>
</organism>
<evidence type="ECO:0000313" key="1">
    <source>
        <dbReference type="EMBL" id="MEA3569184.1"/>
    </source>
</evidence>
<sequence length="75" mass="8605">MGNVDKRNRLDEETFSYEMTKNRKVFISWNGCRVTTLSGKEAEKFITRIQSAATPKEVQLIMAKATGHFKHGNEK</sequence>
<reference evidence="1 2" key="1">
    <citation type="submission" date="2023-12" db="EMBL/GenBank/DDBJ databases">
        <title>Whole genome sequencing of Paenibacillus phoenicis isolated from the Phoenix Mars Lander spacecraft assembly facility.</title>
        <authorList>
            <person name="Garcia A."/>
            <person name="Venkateswaran K."/>
        </authorList>
    </citation>
    <scope>NUCLEOTIDE SEQUENCE [LARGE SCALE GENOMIC DNA]</scope>
    <source>
        <strain evidence="1 2">3PO2SA</strain>
    </source>
</reference>